<dbReference type="CTD" id="6752414"/>
<evidence type="ECO:0000256" key="1">
    <source>
        <dbReference type="ARBA" id="ARBA00001947"/>
    </source>
</evidence>
<dbReference type="AlphaFoldDB" id="B3RTD1"/>
<dbReference type="GO" id="GO:0004222">
    <property type="term" value="F:metalloendopeptidase activity"/>
    <property type="evidence" value="ECO:0007669"/>
    <property type="project" value="InterPro"/>
</dbReference>
<evidence type="ECO:0000313" key="9">
    <source>
        <dbReference type="Proteomes" id="UP000009022"/>
    </source>
</evidence>
<keyword evidence="6" id="KW-0378">Hydrolase</keyword>
<dbReference type="NCBIfam" id="TIGR00043">
    <property type="entry name" value="rRNA maturation RNase YbeY"/>
    <property type="match status" value="1"/>
</dbReference>
<dbReference type="GO" id="GO:0046872">
    <property type="term" value="F:metal ion binding"/>
    <property type="evidence" value="ECO:0007669"/>
    <property type="project" value="UniProtKB-KW"/>
</dbReference>
<protein>
    <submittedName>
        <fullName evidence="8">Uncharacterized protein</fullName>
    </submittedName>
</protein>
<keyword evidence="9" id="KW-1185">Reference proteome</keyword>
<dbReference type="PROSITE" id="PS01306">
    <property type="entry name" value="UPF0054"/>
    <property type="match status" value="1"/>
</dbReference>
<dbReference type="PANTHER" id="PTHR46986">
    <property type="entry name" value="ENDORIBONUCLEASE YBEY, CHLOROPLASTIC"/>
    <property type="match status" value="1"/>
</dbReference>
<evidence type="ECO:0000313" key="8">
    <source>
        <dbReference type="EMBL" id="EDV26674.1"/>
    </source>
</evidence>
<dbReference type="InterPro" id="IPR020549">
    <property type="entry name" value="YbeY_CS"/>
</dbReference>
<dbReference type="RefSeq" id="XP_002110670.1">
    <property type="nucleotide sequence ID" value="XM_002110634.1"/>
</dbReference>
<name>B3RTD1_TRIAD</name>
<keyword evidence="4" id="KW-0479">Metal-binding</keyword>
<dbReference type="OMA" id="GFTHNSE"/>
<dbReference type="OrthoDB" id="27226at2759"/>
<dbReference type="eggNOG" id="ENOG502R6QZ">
    <property type="taxonomic scope" value="Eukaryota"/>
</dbReference>
<dbReference type="GO" id="GO:0006364">
    <property type="term" value="P:rRNA processing"/>
    <property type="evidence" value="ECO:0007669"/>
    <property type="project" value="InterPro"/>
</dbReference>
<dbReference type="InterPro" id="IPR023091">
    <property type="entry name" value="MetalPrtase_cat_dom_sf_prd"/>
</dbReference>
<evidence type="ECO:0000256" key="2">
    <source>
        <dbReference type="ARBA" id="ARBA00010875"/>
    </source>
</evidence>
<organism evidence="8 9">
    <name type="scientific">Trichoplax adhaerens</name>
    <name type="common">Trichoplax reptans</name>
    <dbReference type="NCBI Taxonomy" id="10228"/>
    <lineage>
        <taxon>Eukaryota</taxon>
        <taxon>Metazoa</taxon>
        <taxon>Placozoa</taxon>
        <taxon>Uniplacotomia</taxon>
        <taxon>Trichoplacea</taxon>
        <taxon>Trichoplacidae</taxon>
        <taxon>Trichoplax</taxon>
    </lineage>
</organism>
<keyword evidence="3" id="KW-0540">Nuclease</keyword>
<proteinExistence type="inferred from homology"/>
<keyword evidence="7" id="KW-0862">Zinc</keyword>
<dbReference type="GeneID" id="6752414"/>
<dbReference type="GO" id="GO:0004519">
    <property type="term" value="F:endonuclease activity"/>
    <property type="evidence" value="ECO:0007669"/>
    <property type="project" value="UniProtKB-KW"/>
</dbReference>
<dbReference type="EMBL" id="DS985243">
    <property type="protein sequence ID" value="EDV26674.1"/>
    <property type="molecule type" value="Genomic_DNA"/>
</dbReference>
<dbReference type="InParanoid" id="B3RTD1"/>
<dbReference type="Pfam" id="PF02130">
    <property type="entry name" value="YbeY"/>
    <property type="match status" value="1"/>
</dbReference>
<dbReference type="HAMAP" id="MF_00009">
    <property type="entry name" value="Endoribonucl_YbeY"/>
    <property type="match status" value="1"/>
</dbReference>
<gene>
    <name evidence="8" type="ORF">TRIADDRAFT_54920</name>
</gene>
<keyword evidence="5" id="KW-0255">Endonuclease</keyword>
<dbReference type="KEGG" id="tad:TRIADDRAFT_54920"/>
<dbReference type="STRING" id="10228.B3RTD1"/>
<dbReference type="SUPFAM" id="SSF55486">
    <property type="entry name" value="Metalloproteases ('zincins'), catalytic domain"/>
    <property type="match status" value="1"/>
</dbReference>
<dbReference type="PANTHER" id="PTHR46986:SF1">
    <property type="entry name" value="ENDORIBONUCLEASE YBEY, CHLOROPLASTIC"/>
    <property type="match status" value="1"/>
</dbReference>
<evidence type="ECO:0000256" key="3">
    <source>
        <dbReference type="ARBA" id="ARBA00022722"/>
    </source>
</evidence>
<evidence type="ECO:0000256" key="5">
    <source>
        <dbReference type="ARBA" id="ARBA00022759"/>
    </source>
</evidence>
<comment type="cofactor">
    <cofactor evidence="1">
        <name>Zn(2+)</name>
        <dbReference type="ChEBI" id="CHEBI:29105"/>
    </cofactor>
</comment>
<dbReference type="PhylomeDB" id="B3RTD1"/>
<comment type="similarity">
    <text evidence="2">Belongs to the endoribonuclease YbeY family.</text>
</comment>
<dbReference type="Gene3D" id="3.40.390.30">
    <property type="entry name" value="Metalloproteases ('zincins'), catalytic domain"/>
    <property type="match status" value="1"/>
</dbReference>
<dbReference type="Proteomes" id="UP000009022">
    <property type="component" value="Unassembled WGS sequence"/>
</dbReference>
<dbReference type="HOGENOM" id="CLU_106710_4_0_1"/>
<evidence type="ECO:0000256" key="7">
    <source>
        <dbReference type="ARBA" id="ARBA00022833"/>
    </source>
</evidence>
<reference evidence="8 9" key="1">
    <citation type="journal article" date="2008" name="Nature">
        <title>The Trichoplax genome and the nature of placozoans.</title>
        <authorList>
            <person name="Srivastava M."/>
            <person name="Begovic E."/>
            <person name="Chapman J."/>
            <person name="Putnam N.H."/>
            <person name="Hellsten U."/>
            <person name="Kawashima T."/>
            <person name="Kuo A."/>
            <person name="Mitros T."/>
            <person name="Salamov A."/>
            <person name="Carpenter M.L."/>
            <person name="Signorovitch A.Y."/>
            <person name="Moreno M.A."/>
            <person name="Kamm K."/>
            <person name="Grimwood J."/>
            <person name="Schmutz J."/>
            <person name="Shapiro H."/>
            <person name="Grigoriev I.V."/>
            <person name="Buss L.W."/>
            <person name="Schierwater B."/>
            <person name="Dellaporta S.L."/>
            <person name="Rokhsar D.S."/>
        </authorList>
    </citation>
    <scope>NUCLEOTIDE SEQUENCE [LARGE SCALE GENOMIC DNA]</scope>
    <source>
        <strain evidence="8 9">Grell-BS-1999</strain>
    </source>
</reference>
<dbReference type="FunCoup" id="B3RTD1">
    <property type="interactions" value="192"/>
</dbReference>
<evidence type="ECO:0000256" key="6">
    <source>
        <dbReference type="ARBA" id="ARBA00022801"/>
    </source>
</evidence>
<accession>B3RTD1</accession>
<sequence>MVTFSTFKLATVLIRNTQRAVRLDVKLFDQHVQQLMRLFELQQFDVAVLLIGQAKMAEINTRFNPDAKGATDILSFPFHENLRASLSSKSILPWECDLGDIFICPKMICQRFDKSILQEQLPVYVTHGICHLLGYIHDDEKSQIEMHIKERDILEKFNRANGYYCLPLTPPSNK</sequence>
<dbReference type="InterPro" id="IPR002036">
    <property type="entry name" value="YbeY"/>
</dbReference>
<evidence type="ECO:0000256" key="4">
    <source>
        <dbReference type="ARBA" id="ARBA00022723"/>
    </source>
</evidence>